<dbReference type="EMBL" id="CP000839">
    <property type="protein sequence ID" value="ABW31920.1"/>
    <property type="molecule type" value="Genomic_DNA"/>
</dbReference>
<organism evidence="1 2">
    <name type="scientific">Acaryochloris marina (strain MBIC 11017)</name>
    <dbReference type="NCBI Taxonomy" id="329726"/>
    <lineage>
        <taxon>Bacteria</taxon>
        <taxon>Bacillati</taxon>
        <taxon>Cyanobacteriota</taxon>
        <taxon>Cyanophyceae</taxon>
        <taxon>Acaryochloridales</taxon>
        <taxon>Acaryochloridaceae</taxon>
        <taxon>Acaryochloris</taxon>
    </lineage>
</organism>
<dbReference type="AlphaFoldDB" id="A8ZL93"/>
<protein>
    <submittedName>
        <fullName evidence="1">Uncharacterized protein</fullName>
    </submittedName>
</protein>
<evidence type="ECO:0000313" key="2">
    <source>
        <dbReference type="Proteomes" id="UP000000268"/>
    </source>
</evidence>
<evidence type="ECO:0000313" key="1">
    <source>
        <dbReference type="EMBL" id="ABW31920.1"/>
    </source>
</evidence>
<keyword evidence="1" id="KW-0614">Plasmid</keyword>
<gene>
    <name evidence="1" type="ordered locus">AM1_B0200</name>
</gene>
<dbReference type="RefSeq" id="WP_012167071.1">
    <property type="nucleotide sequence ID" value="NC_009927.1"/>
</dbReference>
<keyword evidence="2" id="KW-1185">Reference proteome</keyword>
<dbReference type="HOGENOM" id="CLU_2839595_0_0_3"/>
<accession>A8ZL93</accession>
<name>A8ZL93_ACAM1</name>
<dbReference type="KEGG" id="amr:AM1_B0200"/>
<proteinExistence type="predicted"/>
<dbReference type="Proteomes" id="UP000000268">
    <property type="component" value="Plasmid pREB2"/>
</dbReference>
<reference evidence="1 2" key="1">
    <citation type="journal article" date="2008" name="Proc. Natl. Acad. Sci. U.S.A.">
        <title>Niche adaptation and genome expansion in the chlorophyll d-producing cyanobacterium Acaryochloris marina.</title>
        <authorList>
            <person name="Swingley W.D."/>
            <person name="Chen M."/>
            <person name="Cheung P.C."/>
            <person name="Conrad A.L."/>
            <person name="Dejesa L.C."/>
            <person name="Hao J."/>
            <person name="Honchak B.M."/>
            <person name="Karbach L.E."/>
            <person name="Kurdoglu A."/>
            <person name="Lahiri S."/>
            <person name="Mastrian S.D."/>
            <person name="Miyashita H."/>
            <person name="Page L."/>
            <person name="Ramakrishna P."/>
            <person name="Satoh S."/>
            <person name="Sattley W.M."/>
            <person name="Shimada Y."/>
            <person name="Taylor H.L."/>
            <person name="Tomo T."/>
            <person name="Tsuchiya T."/>
            <person name="Wang Z.T."/>
            <person name="Raymond J."/>
            <person name="Mimuro M."/>
            <person name="Blankenship R.E."/>
            <person name="Touchman J.W."/>
        </authorList>
    </citation>
    <scope>NUCLEOTIDE SEQUENCE [LARGE SCALE GENOMIC DNA]</scope>
    <source>
        <strain evidence="2">MBIC 11017</strain>
        <plasmid evidence="2">Plasmid pREB2</plasmid>
    </source>
</reference>
<geneLocation type="plasmid" evidence="1 2">
    <name>pREB2</name>
</geneLocation>
<sequence length="65" mass="7557">MSGSMGYVQLEHTAQELEDIVFGLNEAENLDKYWKNLSPDQQENFRRLTEFASEFLDLADQIDTD</sequence>